<proteinExistence type="predicted"/>
<gene>
    <name evidence="1" type="ordered locus">MS0268</name>
</gene>
<dbReference type="AlphaFoldDB" id="Q65VY5"/>
<protein>
    <submittedName>
        <fullName evidence="1">Uncharacterized protein</fullName>
    </submittedName>
</protein>
<organism evidence="1 2">
    <name type="scientific">Mannheimia succiniciproducens (strain KCTC 0769BP / MBEL55E)</name>
    <dbReference type="NCBI Taxonomy" id="221988"/>
    <lineage>
        <taxon>Bacteria</taxon>
        <taxon>Pseudomonadati</taxon>
        <taxon>Pseudomonadota</taxon>
        <taxon>Gammaproteobacteria</taxon>
        <taxon>Pasteurellales</taxon>
        <taxon>Pasteurellaceae</taxon>
        <taxon>Basfia</taxon>
    </lineage>
</organism>
<dbReference type="EMBL" id="AE016827">
    <property type="protein sequence ID" value="AAU36875.1"/>
    <property type="molecule type" value="Genomic_DNA"/>
</dbReference>
<accession>Q65VY5</accession>
<evidence type="ECO:0000313" key="1">
    <source>
        <dbReference type="EMBL" id="AAU36875.1"/>
    </source>
</evidence>
<sequence length="41" mass="4584">MIKNSPESSKCGQKRENFCQKIPLRITPDGVLSDYDAAETI</sequence>
<name>Q65VY5_MANSM</name>
<dbReference type="HOGENOM" id="CLU_3272441_0_0_6"/>
<reference evidence="1 2" key="1">
    <citation type="journal article" date="2004" name="Nat. Biotechnol.">
        <title>The genome sequence of the capnophilic rumen bacterium Mannheimia succiniciproducens.</title>
        <authorList>
            <person name="Hong S.H."/>
            <person name="Kim J.S."/>
            <person name="Lee S.Y."/>
            <person name="In Y.H."/>
            <person name="Choi S.S."/>
            <person name="Rih J.-K."/>
            <person name="Kim C.H."/>
            <person name="Jeong H."/>
            <person name="Hur C.G."/>
            <person name="Kim J.J."/>
        </authorList>
    </citation>
    <scope>NUCLEOTIDE SEQUENCE [LARGE SCALE GENOMIC DNA]</scope>
    <source>
        <strain evidence="2">KCTC 0769BP / MBEL55E</strain>
    </source>
</reference>
<keyword evidence="2" id="KW-1185">Reference proteome</keyword>
<evidence type="ECO:0000313" key="2">
    <source>
        <dbReference type="Proteomes" id="UP000000607"/>
    </source>
</evidence>
<dbReference type="Proteomes" id="UP000000607">
    <property type="component" value="Chromosome"/>
</dbReference>
<dbReference type="KEGG" id="msu:MS0268"/>